<dbReference type="Pfam" id="PF07833">
    <property type="entry name" value="Cu_amine_oxidN1"/>
    <property type="match status" value="1"/>
</dbReference>
<dbReference type="Gene3D" id="3.30.457.10">
    <property type="entry name" value="Copper amine oxidase-like, N-terminal domain"/>
    <property type="match status" value="1"/>
</dbReference>
<dbReference type="EMBL" id="RBAH01000007">
    <property type="protein sequence ID" value="RKN84747.1"/>
    <property type="molecule type" value="Genomic_DNA"/>
</dbReference>
<dbReference type="Proteomes" id="UP000282311">
    <property type="component" value="Unassembled WGS sequence"/>
</dbReference>
<feature type="domain" description="Copper amine oxidase-like N-terminal" evidence="1">
    <location>
        <begin position="455"/>
        <end position="549"/>
    </location>
</feature>
<reference evidence="2 3" key="1">
    <citation type="journal article" date="2007" name="Int. J. Syst. Evol. Microbiol.">
        <title>Paenibacillus ginsengarvi sp. nov., isolated from soil from ginseng cultivation.</title>
        <authorList>
            <person name="Yoon M.H."/>
            <person name="Ten L.N."/>
            <person name="Im W.T."/>
        </authorList>
    </citation>
    <scope>NUCLEOTIDE SEQUENCE [LARGE SCALE GENOMIC DNA]</scope>
    <source>
        <strain evidence="2 3">KCTC 13059</strain>
    </source>
</reference>
<evidence type="ECO:0000259" key="1">
    <source>
        <dbReference type="Pfam" id="PF07833"/>
    </source>
</evidence>
<protein>
    <submittedName>
        <fullName evidence="2">Copper amine oxidase N-terminal domain-containing protein</fullName>
    </submittedName>
</protein>
<dbReference type="SUPFAM" id="SSF55383">
    <property type="entry name" value="Copper amine oxidase, domain N"/>
    <property type="match status" value="1"/>
</dbReference>
<sequence>MNVIRKNKIGMLGKWFVLVLLVAVVGCSSLGGLDLNKALLSGFDTTSMQGNSTISLELKLDPKKQPDDKTKAMVELLNGMKVELKQLKMESRERMSIAGQLTLAKGAIPFQLFAAPDRMVLKIDGAPETMVFPFGLSGVMPMSDGDLMFSEALQSIMAKYKEKGIDKTYASLIVNNLPNPKSIGVSSGTETIHNEQVNGYKLETTIGGSELLPLLKTFIRNLTKDDQMLRQLVSQLYDVVWPVVEPYLKQGALELPMSGSADPFGSVEALGPVEAFGMFGGIRDSLMDVAADKELAVDMLHTLVKQVLYIAYIGVDSMGRGENNPIKDILGDKTYAKAKLFFDRDLALRKSDIELSVGPQSEDTSGISAIVLRIASEYWELNKPVKADVVEAGAKPFILGKNGTFLEWMKTIEPSSLLGELLADEIKRQSVPPFTYETKSILIPVGEAGTALGKTAYIENGTAYAALDMLALKMDADAAYNGDTATITTYWDSVIELTIGSSNAIIDGESYEMDGTVRKHNGLVYVPCRFIAEELGGYVWFDEEQNVIVVEWYE</sequence>
<accession>A0A3B0CK93</accession>
<keyword evidence="3" id="KW-1185">Reference proteome</keyword>
<gene>
    <name evidence="2" type="ORF">D7M11_12210</name>
</gene>
<evidence type="ECO:0000313" key="2">
    <source>
        <dbReference type="EMBL" id="RKN84747.1"/>
    </source>
</evidence>
<name>A0A3B0CK93_9BACL</name>
<dbReference type="InterPro" id="IPR036582">
    <property type="entry name" value="Mao_N_sf"/>
</dbReference>
<organism evidence="2 3">
    <name type="scientific">Paenibacillus ginsengarvi</name>
    <dbReference type="NCBI Taxonomy" id="400777"/>
    <lineage>
        <taxon>Bacteria</taxon>
        <taxon>Bacillati</taxon>
        <taxon>Bacillota</taxon>
        <taxon>Bacilli</taxon>
        <taxon>Bacillales</taxon>
        <taxon>Paenibacillaceae</taxon>
        <taxon>Paenibacillus</taxon>
    </lineage>
</organism>
<proteinExistence type="predicted"/>
<dbReference type="InterPro" id="IPR012854">
    <property type="entry name" value="Cu_amine_oxidase-like_N"/>
</dbReference>
<comment type="caution">
    <text evidence="2">The sequence shown here is derived from an EMBL/GenBank/DDBJ whole genome shotgun (WGS) entry which is preliminary data.</text>
</comment>
<dbReference type="PROSITE" id="PS51257">
    <property type="entry name" value="PROKAR_LIPOPROTEIN"/>
    <property type="match status" value="1"/>
</dbReference>
<evidence type="ECO:0000313" key="3">
    <source>
        <dbReference type="Proteomes" id="UP000282311"/>
    </source>
</evidence>
<dbReference type="AlphaFoldDB" id="A0A3B0CK93"/>